<evidence type="ECO:0000256" key="4">
    <source>
        <dbReference type="ARBA" id="ARBA00022780"/>
    </source>
</evidence>
<feature type="transmembrane region" description="Helical" evidence="7">
    <location>
        <begin position="363"/>
        <end position="396"/>
    </location>
</feature>
<keyword evidence="3 7" id="KW-0812">Transmembrane</keyword>
<dbReference type="Pfam" id="PF00939">
    <property type="entry name" value="Na_sulph_symp"/>
    <property type="match status" value="1"/>
</dbReference>
<dbReference type="GO" id="GO:0016020">
    <property type="term" value="C:membrane"/>
    <property type="evidence" value="ECO:0007669"/>
    <property type="project" value="InterPro"/>
</dbReference>
<feature type="transmembrane region" description="Helical" evidence="7">
    <location>
        <begin position="451"/>
        <end position="471"/>
    </location>
</feature>
<gene>
    <name evidence="8" type="ORF">LY90DRAFT_671881</name>
</gene>
<evidence type="ECO:0000313" key="8">
    <source>
        <dbReference type="EMBL" id="ORY42402.1"/>
    </source>
</evidence>
<feature type="transmembrane region" description="Helical" evidence="7">
    <location>
        <begin position="534"/>
        <end position="557"/>
    </location>
</feature>
<evidence type="ECO:0000256" key="3">
    <source>
        <dbReference type="ARBA" id="ARBA00022692"/>
    </source>
</evidence>
<keyword evidence="4" id="KW-0934">Plastid</keyword>
<evidence type="ECO:0000256" key="5">
    <source>
        <dbReference type="ARBA" id="ARBA00022989"/>
    </source>
</evidence>
<evidence type="ECO:0000313" key="9">
    <source>
        <dbReference type="Proteomes" id="UP000193920"/>
    </source>
</evidence>
<dbReference type="EMBL" id="MCOG01000120">
    <property type="protein sequence ID" value="ORY42402.1"/>
    <property type="molecule type" value="Genomic_DNA"/>
</dbReference>
<feature type="transmembrane region" description="Helical" evidence="7">
    <location>
        <begin position="416"/>
        <end position="439"/>
    </location>
</feature>
<comment type="subcellular location">
    <subcellularLocation>
        <location evidence="1">Plastid</location>
        <location evidence="1">Chloroplast inner membrane</location>
        <topology evidence="1">Multi-pass membrane protein</topology>
    </subcellularLocation>
</comment>
<comment type="caution">
    <text evidence="8">The sequence shown here is derived from an EMBL/GenBank/DDBJ whole genome shotgun (WGS) entry which is preliminary data.</text>
</comment>
<feature type="transmembrane region" description="Helical" evidence="7">
    <location>
        <begin position="91"/>
        <end position="122"/>
    </location>
</feature>
<dbReference type="PANTHER" id="PTHR42826">
    <property type="entry name" value="DICARBOXYLATE TRANSPORTER 2.1, CHLOROPLASTIC"/>
    <property type="match status" value="1"/>
</dbReference>
<feature type="transmembrane region" description="Helical" evidence="7">
    <location>
        <begin position="306"/>
        <end position="328"/>
    </location>
</feature>
<dbReference type="OrthoDB" id="1695362at2759"/>
<name>A0A1Y2C5T2_9FUNG</name>
<comment type="similarity">
    <text evidence="2">Belongs to the SLC13A/DASS transporter (TC 2.A.47) family. DIT1 subfamily.</text>
</comment>
<evidence type="ECO:0000256" key="6">
    <source>
        <dbReference type="ARBA" id="ARBA00023136"/>
    </source>
</evidence>
<feature type="transmembrane region" description="Helical" evidence="7">
    <location>
        <begin position="491"/>
        <end position="513"/>
    </location>
</feature>
<dbReference type="STRING" id="1754190.A0A1Y2C5T2"/>
<protein>
    <recommendedName>
        <fullName evidence="10">Sodium/sulfate symporter</fullName>
    </recommendedName>
</protein>
<reference evidence="8 9" key="1">
    <citation type="submission" date="2016-08" db="EMBL/GenBank/DDBJ databases">
        <title>A Parts List for Fungal Cellulosomes Revealed by Comparative Genomics.</title>
        <authorList>
            <consortium name="DOE Joint Genome Institute"/>
            <person name="Haitjema C.H."/>
            <person name="Gilmore S.P."/>
            <person name="Henske J.K."/>
            <person name="Solomon K.V."/>
            <person name="De Groot R."/>
            <person name="Kuo A."/>
            <person name="Mondo S.J."/>
            <person name="Salamov A.A."/>
            <person name="Labutti K."/>
            <person name="Zhao Z."/>
            <person name="Chiniquy J."/>
            <person name="Barry K."/>
            <person name="Brewer H.M."/>
            <person name="Purvine S.O."/>
            <person name="Wright A.T."/>
            <person name="Boxma B."/>
            <person name="Van Alen T."/>
            <person name="Hackstein J.H."/>
            <person name="Baker S.E."/>
            <person name="Grigoriev I.V."/>
            <person name="O'Malley M.A."/>
        </authorList>
    </citation>
    <scope>NUCLEOTIDE SEQUENCE [LARGE SCALE GENOMIC DNA]</scope>
    <source>
        <strain evidence="8 9">G1</strain>
    </source>
</reference>
<feature type="transmembrane region" description="Helical" evidence="7">
    <location>
        <begin position="62"/>
        <end position="79"/>
    </location>
</feature>
<keyword evidence="6 7" id="KW-0472">Membrane</keyword>
<sequence length="563" mass="62974">MDSMILNELSLTNRRNSLDEVRVLDNNDENIEEFNRLLNNDGVKQSSSSSSNTPRHCSKKELVTYIICFIVAIIFWNISVEGKEGITPTSMHLFAVFLLIVLLLLFTRARISIVIAFALGFLSLTQNFKCRTIDNIMVDCSKCGKPISSDDENKIYKCNASKGAFSVSLSGYSDHINWLVFFAYQIGKSIEKTGLGKRISYIILKHFGNSLLGIGYAIFIIELILAPFIPSNVARGGCIVLPIVNSIIENISQNYHVASKASEFLYLCGNHANLIISSIYLTGSASNPVLISKVGSTYGSEYELSFLQWFIGAIVPATLLIILVPQIISKYLDQGNMNLEQTKSYSERMLRQMKEMSRDEKFLCLVFAICLSLWVTTSFTGINSSLVTFIGVLSLISFKVISWDDILSNKKAWDTFFWLGGMIVMANQLSEVGISALIGDYIASFVKSIPIFPIQVVLLFIFYFLSMFFFSSLTGHVIALAGPFMKAAEELAIPKGLTVAFLAYYTLLCSCLTHYSCGTSVMYYSQSRMRTKQFITVGLIISIFSITIYSTLGSFWWKILGWY</sequence>
<evidence type="ECO:0000256" key="7">
    <source>
        <dbReference type="SAM" id="Phobius"/>
    </source>
</evidence>
<keyword evidence="9" id="KW-1185">Reference proteome</keyword>
<feature type="transmembrane region" description="Helical" evidence="7">
    <location>
        <begin position="207"/>
        <end position="228"/>
    </location>
</feature>
<dbReference type="AlphaFoldDB" id="A0A1Y2C5T2"/>
<organism evidence="8 9">
    <name type="scientific">Neocallimastix californiae</name>
    <dbReference type="NCBI Taxonomy" id="1754190"/>
    <lineage>
        <taxon>Eukaryota</taxon>
        <taxon>Fungi</taxon>
        <taxon>Fungi incertae sedis</taxon>
        <taxon>Chytridiomycota</taxon>
        <taxon>Chytridiomycota incertae sedis</taxon>
        <taxon>Neocallimastigomycetes</taxon>
        <taxon>Neocallimastigales</taxon>
        <taxon>Neocallimastigaceae</taxon>
        <taxon>Neocallimastix</taxon>
    </lineage>
</organism>
<dbReference type="GO" id="GO:0022857">
    <property type="term" value="F:transmembrane transporter activity"/>
    <property type="evidence" value="ECO:0007669"/>
    <property type="project" value="InterPro"/>
</dbReference>
<accession>A0A1Y2C5T2</accession>
<dbReference type="NCBIfam" id="TIGR00785">
    <property type="entry name" value="dass"/>
    <property type="match status" value="1"/>
</dbReference>
<evidence type="ECO:0000256" key="2">
    <source>
        <dbReference type="ARBA" id="ARBA00007349"/>
    </source>
</evidence>
<evidence type="ECO:0008006" key="10">
    <source>
        <dbReference type="Google" id="ProtNLM"/>
    </source>
</evidence>
<dbReference type="InterPro" id="IPR030676">
    <property type="entry name" value="CitT-rel"/>
</dbReference>
<evidence type="ECO:0000256" key="1">
    <source>
        <dbReference type="ARBA" id="ARBA00004478"/>
    </source>
</evidence>
<proteinExistence type="inferred from homology"/>
<dbReference type="InterPro" id="IPR001898">
    <property type="entry name" value="SLC13A/DASS"/>
</dbReference>
<keyword evidence="5 7" id="KW-1133">Transmembrane helix</keyword>
<keyword evidence="4" id="KW-1001">Plastid inner membrane</keyword>
<dbReference type="Proteomes" id="UP000193920">
    <property type="component" value="Unassembled WGS sequence"/>
</dbReference>